<keyword evidence="2" id="KW-0328">Glycosyltransferase</keyword>
<dbReference type="InterPro" id="IPR001173">
    <property type="entry name" value="Glyco_trans_2-like"/>
</dbReference>
<evidence type="ECO:0000313" key="2">
    <source>
        <dbReference type="EMBL" id="MEN5380131.1"/>
    </source>
</evidence>
<dbReference type="InterPro" id="IPR050834">
    <property type="entry name" value="Glycosyltransf_2"/>
</dbReference>
<evidence type="ECO:0000313" key="3">
    <source>
        <dbReference type="Proteomes" id="UP001409291"/>
    </source>
</evidence>
<keyword evidence="2" id="KW-0808">Transferase</keyword>
<dbReference type="Pfam" id="PF00535">
    <property type="entry name" value="Glycos_transf_2"/>
    <property type="match status" value="1"/>
</dbReference>
<dbReference type="Gene3D" id="3.90.550.10">
    <property type="entry name" value="Spore Coat Polysaccharide Biosynthesis Protein SpsA, Chain A"/>
    <property type="match status" value="1"/>
</dbReference>
<dbReference type="GO" id="GO:0016757">
    <property type="term" value="F:glycosyltransferase activity"/>
    <property type="evidence" value="ECO:0007669"/>
    <property type="project" value="UniProtKB-KW"/>
</dbReference>
<proteinExistence type="predicted"/>
<dbReference type="Proteomes" id="UP001409291">
    <property type="component" value="Unassembled WGS sequence"/>
</dbReference>
<dbReference type="PANTHER" id="PTHR43685:SF14">
    <property type="entry name" value="GLYCOSYLTRANSFERASE 2-LIKE DOMAIN-CONTAINING PROTEIN"/>
    <property type="match status" value="1"/>
</dbReference>
<dbReference type="EC" id="2.4.-.-" evidence="2"/>
<dbReference type="PANTHER" id="PTHR43685">
    <property type="entry name" value="GLYCOSYLTRANSFERASE"/>
    <property type="match status" value="1"/>
</dbReference>
<organism evidence="2 3">
    <name type="scientific">Sphingobacterium kitahiroshimense</name>
    <dbReference type="NCBI Taxonomy" id="470446"/>
    <lineage>
        <taxon>Bacteria</taxon>
        <taxon>Pseudomonadati</taxon>
        <taxon>Bacteroidota</taxon>
        <taxon>Sphingobacteriia</taxon>
        <taxon>Sphingobacteriales</taxon>
        <taxon>Sphingobacteriaceae</taxon>
        <taxon>Sphingobacterium</taxon>
    </lineage>
</organism>
<keyword evidence="3" id="KW-1185">Reference proteome</keyword>
<dbReference type="RefSeq" id="WP_346583001.1">
    <property type="nucleotide sequence ID" value="NZ_JBDJNQ010000014.1"/>
</dbReference>
<sequence length="394" mass="45443">MNNFSPNTNDILFSQLEMLPSIQSSIVIPVKNEETYIVKTLNSFAQQVDILGKPLPLDQFEILILANNCSDNSVAYIKDFQTKHPDLNIYLEEITLPSAQANIGYVRRKLMECAYLRLAKNGGGIILTTDGDTIVAQDWIAQTYWEIENGAECVGGRISLADDELEGLDEYTRLHHFKDEKYHLLIAELEARIINSSFDPLPRHHQHFNGSFAITTDCYYRSGGVPVVNQLEDCAFFERLESVDAKIRHSWKVKVYTSARCIGRTEIGLSYQLNEWKNLGKQVDEYFVESCPSIINRLTIKKNLMILWEIKERPDFDFYQEVGKIALEMALNDEMYETFKNSRYFGEWYEKIIKSKQVNGQEEFPAVHIDKAIKDLMIKLKEYAQHNLPQTSIL</sequence>
<reference evidence="2 3" key="1">
    <citation type="submission" date="2024-04" db="EMBL/GenBank/DDBJ databases">
        <title>WGS of bacteria from Torrens River.</title>
        <authorList>
            <person name="Wyrsch E.R."/>
            <person name="Drigo B."/>
        </authorList>
    </citation>
    <scope>NUCLEOTIDE SEQUENCE [LARGE SCALE GENOMIC DNA]</scope>
    <source>
        <strain evidence="2 3">TWI391</strain>
    </source>
</reference>
<comment type="caution">
    <text evidence="2">The sequence shown here is derived from an EMBL/GenBank/DDBJ whole genome shotgun (WGS) entry which is preliminary data.</text>
</comment>
<evidence type="ECO:0000259" key="1">
    <source>
        <dbReference type="Pfam" id="PF00535"/>
    </source>
</evidence>
<feature type="domain" description="Glycosyltransferase 2-like" evidence="1">
    <location>
        <begin position="25"/>
        <end position="165"/>
    </location>
</feature>
<dbReference type="EMBL" id="JBDJNQ010000014">
    <property type="protein sequence ID" value="MEN5380131.1"/>
    <property type="molecule type" value="Genomic_DNA"/>
</dbReference>
<dbReference type="InterPro" id="IPR029044">
    <property type="entry name" value="Nucleotide-diphossugar_trans"/>
</dbReference>
<gene>
    <name evidence="2" type="ORF">ABE541_22885</name>
</gene>
<dbReference type="SUPFAM" id="SSF53448">
    <property type="entry name" value="Nucleotide-diphospho-sugar transferases"/>
    <property type="match status" value="1"/>
</dbReference>
<name>A0ABV0BZM2_9SPHI</name>
<protein>
    <submittedName>
        <fullName evidence="2">Glycosyltransferase</fullName>
        <ecNumber evidence="2">2.4.-.-</ecNumber>
    </submittedName>
</protein>
<accession>A0ABV0BZM2</accession>